<gene>
    <name evidence="2" type="ORF">PTTW11_00935</name>
</gene>
<evidence type="ECO:0000313" key="2">
    <source>
        <dbReference type="EMBL" id="CAE6999657.1"/>
    </source>
</evidence>
<feature type="region of interest" description="Disordered" evidence="1">
    <location>
        <begin position="41"/>
        <end position="71"/>
    </location>
</feature>
<evidence type="ECO:0000313" key="3">
    <source>
        <dbReference type="Proteomes" id="UP000472372"/>
    </source>
</evidence>
<feature type="compositionally biased region" description="Polar residues" evidence="1">
    <location>
        <begin position="41"/>
        <end position="58"/>
    </location>
</feature>
<sequence>MNLLPRSEADFELSQYISGQHTKHSFNRPSLIEWETPTTVPQAANVGSATPLSSSNFRPSREFRARTPQEDQPQRLLHTIRETGTHPVRELLEAAAEGLAWGTIHVPSSHTRLLPPQKKAFNIDSVKNIWKDDSHPSTVPNGHYTHASTNASAVLPQRARKNSLSRTPYRAGSTSTISPNPAPFSHTNASSSRPVQSTTQQGTRTTGLPNGGHTSRNLPASTQSGNWRQRDNLPRPNPAQTTQQVPRQFRPTTFTWPQAPPPVQVQVPLQALPQALPRAPPRALPPSISPPFPQPEAYHTTAPPYIPAPISYNPQPAARYREPPGLGTRPGQYPPSIFEAILLDRDLPPVCPGCKDEMQLDCPRSGRHWSACTRARWAR</sequence>
<feature type="compositionally biased region" description="Low complexity" evidence="1">
    <location>
        <begin position="198"/>
        <end position="207"/>
    </location>
</feature>
<feature type="compositionally biased region" description="Polar residues" evidence="1">
    <location>
        <begin position="136"/>
        <end position="152"/>
    </location>
</feature>
<proteinExistence type="predicted"/>
<feature type="compositionally biased region" description="Polar residues" evidence="1">
    <location>
        <begin position="212"/>
        <end position="227"/>
    </location>
</feature>
<dbReference type="AlphaFoldDB" id="A0A6S6VUI9"/>
<dbReference type="Proteomes" id="UP000472372">
    <property type="component" value="Chromosome 1"/>
</dbReference>
<organism evidence="2 3">
    <name type="scientific">Pyrenophora teres f. teres</name>
    <dbReference type="NCBI Taxonomy" id="97479"/>
    <lineage>
        <taxon>Eukaryota</taxon>
        <taxon>Fungi</taxon>
        <taxon>Dikarya</taxon>
        <taxon>Ascomycota</taxon>
        <taxon>Pezizomycotina</taxon>
        <taxon>Dothideomycetes</taxon>
        <taxon>Pleosporomycetidae</taxon>
        <taxon>Pleosporales</taxon>
        <taxon>Pleosporineae</taxon>
        <taxon>Pleosporaceae</taxon>
        <taxon>Pyrenophora</taxon>
    </lineage>
</organism>
<feature type="compositionally biased region" description="Basic and acidic residues" evidence="1">
    <location>
        <begin position="59"/>
        <end position="71"/>
    </location>
</feature>
<reference evidence="2" key="1">
    <citation type="submission" date="2021-02" db="EMBL/GenBank/DDBJ databases">
        <authorList>
            <person name="Syme A R."/>
            <person name="Syme A R."/>
            <person name="Moolhuijzen P."/>
        </authorList>
    </citation>
    <scope>NUCLEOTIDE SEQUENCE</scope>
    <source>
        <strain evidence="2">W1-1</strain>
    </source>
</reference>
<feature type="region of interest" description="Disordered" evidence="1">
    <location>
        <begin position="132"/>
        <end position="246"/>
    </location>
</feature>
<accession>A0A6S6VUI9</accession>
<protein>
    <submittedName>
        <fullName evidence="2">PAT1 domain containing protein</fullName>
    </submittedName>
</protein>
<dbReference type="EMBL" id="HG992977">
    <property type="protein sequence ID" value="CAE6999657.1"/>
    <property type="molecule type" value="Genomic_DNA"/>
</dbReference>
<evidence type="ECO:0000256" key="1">
    <source>
        <dbReference type="SAM" id="MobiDB-lite"/>
    </source>
</evidence>
<feature type="compositionally biased region" description="Polar residues" evidence="1">
    <location>
        <begin position="164"/>
        <end position="197"/>
    </location>
</feature>
<name>A0A6S6VUI9_9PLEO</name>